<evidence type="ECO:0000313" key="4">
    <source>
        <dbReference type="EMBL" id="MCN9240293.1"/>
    </source>
</evidence>
<feature type="chain" id="PRO_5045366535" evidence="2">
    <location>
        <begin position="26"/>
        <end position="233"/>
    </location>
</feature>
<comment type="caution">
    <text evidence="4">The sequence shown here is derived from an EMBL/GenBank/DDBJ whole genome shotgun (WGS) entry which is preliminary data.</text>
</comment>
<dbReference type="RefSeq" id="WP_252422621.1">
    <property type="nucleotide sequence ID" value="NZ_JAMWMR010000003.1"/>
</dbReference>
<accession>A0ABT0Z946</accession>
<gene>
    <name evidence="4" type="ORF">NGF19_05710</name>
</gene>
<dbReference type="Proteomes" id="UP001523219">
    <property type="component" value="Unassembled WGS sequence"/>
</dbReference>
<feature type="compositionally biased region" description="Low complexity" evidence="1">
    <location>
        <begin position="33"/>
        <end position="77"/>
    </location>
</feature>
<evidence type="ECO:0000313" key="5">
    <source>
        <dbReference type="Proteomes" id="UP001523219"/>
    </source>
</evidence>
<feature type="region of interest" description="Disordered" evidence="1">
    <location>
        <begin position="28"/>
        <end position="99"/>
    </location>
</feature>
<organism evidence="4 5">
    <name type="scientific">Streptomyces macrolidinus</name>
    <dbReference type="NCBI Taxonomy" id="2952607"/>
    <lineage>
        <taxon>Bacteria</taxon>
        <taxon>Bacillati</taxon>
        <taxon>Actinomycetota</taxon>
        <taxon>Actinomycetes</taxon>
        <taxon>Kitasatosporales</taxon>
        <taxon>Streptomycetaceae</taxon>
        <taxon>Streptomyces</taxon>
    </lineage>
</organism>
<proteinExistence type="predicted"/>
<sequence length="233" mass="22654">MRTSLPKNSALAVAAVAALALSLTACNGDDDASSSASAGATAATSSVSGGSDQSASPTAGSGSGGSSDSSGSSSGSGSKEGSGDGAGADEGTGHGGITSDAECELASMRLSFSEAGSSYTEMLQATNTGSAECTLTAAPTITYPDAPAALPTEGKGPQYPIRLAPGASAYSAIGLDTDNNAASHREKQLFIAQIGQDGHVTVDTPGVGLLLGDKSSVTYWWDTSAKAMTDGEG</sequence>
<feature type="compositionally biased region" description="Gly residues" evidence="1">
    <location>
        <begin position="78"/>
        <end position="96"/>
    </location>
</feature>
<dbReference type="InterPro" id="IPR025326">
    <property type="entry name" value="DUF4232"/>
</dbReference>
<protein>
    <submittedName>
        <fullName evidence="4">DUF4232 domain-containing protein</fullName>
    </submittedName>
</protein>
<keyword evidence="2" id="KW-0732">Signal</keyword>
<dbReference type="EMBL" id="JAMWMR010000003">
    <property type="protein sequence ID" value="MCN9240293.1"/>
    <property type="molecule type" value="Genomic_DNA"/>
</dbReference>
<dbReference type="PROSITE" id="PS51257">
    <property type="entry name" value="PROKAR_LIPOPROTEIN"/>
    <property type="match status" value="1"/>
</dbReference>
<feature type="signal peptide" evidence="2">
    <location>
        <begin position="1"/>
        <end position="25"/>
    </location>
</feature>
<reference evidence="4 5" key="1">
    <citation type="submission" date="2022-05" db="EMBL/GenBank/DDBJ databases">
        <title>Streptomyces sp. nov. RY43-2 isolated from soil of a peat swamp forest.</title>
        <authorList>
            <person name="Kanchanasin P."/>
            <person name="Tanasupawat S."/>
            <person name="Phongsopitanun W."/>
        </authorList>
    </citation>
    <scope>NUCLEOTIDE SEQUENCE [LARGE SCALE GENOMIC DNA]</scope>
    <source>
        <strain evidence="4 5">RY43-2</strain>
    </source>
</reference>
<evidence type="ECO:0000256" key="2">
    <source>
        <dbReference type="SAM" id="SignalP"/>
    </source>
</evidence>
<dbReference type="Pfam" id="PF14016">
    <property type="entry name" value="DUF4232"/>
    <property type="match status" value="1"/>
</dbReference>
<evidence type="ECO:0000256" key="1">
    <source>
        <dbReference type="SAM" id="MobiDB-lite"/>
    </source>
</evidence>
<name>A0ABT0Z946_9ACTN</name>
<keyword evidence="5" id="KW-1185">Reference proteome</keyword>
<evidence type="ECO:0000259" key="3">
    <source>
        <dbReference type="Pfam" id="PF14016"/>
    </source>
</evidence>
<feature type="domain" description="DUF4232" evidence="3">
    <location>
        <begin position="106"/>
        <end position="221"/>
    </location>
</feature>